<feature type="transmembrane region" description="Helical" evidence="7">
    <location>
        <begin position="157"/>
        <end position="179"/>
    </location>
</feature>
<dbReference type="EMBL" id="CP022437">
    <property type="protein sequence ID" value="ASN06762.1"/>
    <property type="molecule type" value="Genomic_DNA"/>
</dbReference>
<dbReference type="PANTHER" id="PTHR30252:SF4">
    <property type="entry name" value="CARBON STARVATION"/>
    <property type="match status" value="1"/>
</dbReference>
<dbReference type="GO" id="GO:0009267">
    <property type="term" value="P:cellular response to starvation"/>
    <property type="evidence" value="ECO:0007669"/>
    <property type="project" value="InterPro"/>
</dbReference>
<accession>A0A221MGM2</accession>
<feature type="transmembrane region" description="Helical" evidence="7">
    <location>
        <begin position="308"/>
        <end position="331"/>
    </location>
</feature>
<dbReference type="RefSeq" id="WP_089533758.1">
    <property type="nucleotide sequence ID" value="NZ_CP022437.1"/>
</dbReference>
<evidence type="ECO:0000256" key="3">
    <source>
        <dbReference type="ARBA" id="ARBA00022475"/>
    </source>
</evidence>
<dbReference type="KEGG" id="vne:CFK40_17930"/>
<proteinExistence type="inferred from homology"/>
<evidence type="ECO:0000256" key="1">
    <source>
        <dbReference type="ARBA" id="ARBA00004651"/>
    </source>
</evidence>
<comment type="subcellular location">
    <subcellularLocation>
        <location evidence="1">Cell membrane</location>
        <topology evidence="1">Multi-pass membrane protein</topology>
    </subcellularLocation>
</comment>
<feature type="transmembrane region" description="Helical" evidence="7">
    <location>
        <begin position="126"/>
        <end position="145"/>
    </location>
</feature>
<feature type="transmembrane region" description="Helical" evidence="7">
    <location>
        <begin position="227"/>
        <end position="243"/>
    </location>
</feature>
<feature type="transmembrane region" description="Helical" evidence="7">
    <location>
        <begin position="359"/>
        <end position="380"/>
    </location>
</feature>
<evidence type="ECO:0000256" key="7">
    <source>
        <dbReference type="SAM" id="Phobius"/>
    </source>
</evidence>
<protein>
    <submittedName>
        <fullName evidence="9">Carbon starvation protein A</fullName>
    </submittedName>
</protein>
<feature type="transmembrane region" description="Helical" evidence="7">
    <location>
        <begin position="410"/>
        <end position="431"/>
    </location>
</feature>
<evidence type="ECO:0000256" key="5">
    <source>
        <dbReference type="ARBA" id="ARBA00022989"/>
    </source>
</evidence>
<feature type="transmembrane region" description="Helical" evidence="7">
    <location>
        <begin position="264"/>
        <end position="288"/>
    </location>
</feature>
<dbReference type="AlphaFoldDB" id="A0A221MGM2"/>
<dbReference type="InterPro" id="IPR003706">
    <property type="entry name" value="CstA_N"/>
</dbReference>
<dbReference type="GO" id="GO:0005886">
    <property type="term" value="C:plasma membrane"/>
    <property type="evidence" value="ECO:0007669"/>
    <property type="project" value="UniProtKB-SubCell"/>
</dbReference>
<evidence type="ECO:0000313" key="10">
    <source>
        <dbReference type="Proteomes" id="UP000204391"/>
    </source>
</evidence>
<evidence type="ECO:0000313" key="9">
    <source>
        <dbReference type="EMBL" id="ASN06762.1"/>
    </source>
</evidence>
<reference evidence="9 10" key="1">
    <citation type="journal article" date="2003" name="Int. J. Syst. Evol. Microbiol.">
        <title>Virgibacillus carmonensis sp. nov., Virgibacillus necropolis sp. nov. and Virgibacillus picturae sp. nov., three novel species isolated from deteriorated mural paintings, transfer of the species of the genus salibacillus to Virgibacillus, as Virgibacillus marismortui comb. nov. and Virgibacillus salexigens comb. nov., and emended description of the genus Virgibacillus.</title>
        <authorList>
            <person name="Heyrman J."/>
            <person name="Logan N.A."/>
            <person name="Busse H.J."/>
            <person name="Balcaen A."/>
            <person name="Lebbe L."/>
            <person name="Rodriguez-Diaz M."/>
            <person name="Swings J."/>
            <person name="De Vos P."/>
        </authorList>
    </citation>
    <scope>NUCLEOTIDE SEQUENCE [LARGE SCALE GENOMIC DNA]</scope>
    <source>
        <strain evidence="9 10">LMG 19488</strain>
    </source>
</reference>
<name>A0A221MGM2_9BACI</name>
<organism evidence="9 10">
    <name type="scientific">Virgibacillus necropolis</name>
    <dbReference type="NCBI Taxonomy" id="163877"/>
    <lineage>
        <taxon>Bacteria</taxon>
        <taxon>Bacillati</taxon>
        <taxon>Bacillota</taxon>
        <taxon>Bacilli</taxon>
        <taxon>Bacillales</taxon>
        <taxon>Bacillaceae</taxon>
        <taxon>Virgibacillus</taxon>
    </lineage>
</organism>
<feature type="domain" description="CstA N-terminal" evidence="8">
    <location>
        <begin position="3"/>
        <end position="152"/>
    </location>
</feature>
<keyword evidence="10" id="KW-1185">Reference proteome</keyword>
<dbReference type="InterPro" id="IPR051605">
    <property type="entry name" value="CstA"/>
</dbReference>
<feature type="transmembrane region" description="Helical" evidence="7">
    <location>
        <begin position="186"/>
        <end position="207"/>
    </location>
</feature>
<evidence type="ECO:0000256" key="2">
    <source>
        <dbReference type="ARBA" id="ARBA00007755"/>
    </source>
</evidence>
<dbReference type="Pfam" id="PF02554">
    <property type="entry name" value="CstA"/>
    <property type="match status" value="2"/>
</dbReference>
<keyword evidence="5 7" id="KW-1133">Transmembrane helix</keyword>
<dbReference type="Proteomes" id="UP000204391">
    <property type="component" value="Chromosome"/>
</dbReference>
<keyword evidence="3" id="KW-1003">Cell membrane</keyword>
<keyword evidence="6 7" id="KW-0472">Membrane</keyword>
<comment type="similarity">
    <text evidence="2">Belongs to the peptide transporter carbon starvation (CstA) (TC 2.A.114) family.</text>
</comment>
<feature type="transmembrane region" description="Helical" evidence="7">
    <location>
        <begin position="437"/>
        <end position="458"/>
    </location>
</feature>
<feature type="transmembrane region" description="Helical" evidence="7">
    <location>
        <begin position="75"/>
        <end position="98"/>
    </location>
</feature>
<feature type="transmembrane region" description="Helical" evidence="7">
    <location>
        <begin position="386"/>
        <end position="405"/>
    </location>
</feature>
<evidence type="ECO:0000256" key="6">
    <source>
        <dbReference type="ARBA" id="ARBA00023136"/>
    </source>
</evidence>
<sequence>MITFLVSIVLLIVGYFTYGKYVEKVFGSNANRKTPAFSMADDVDYVPMNTKKNSLIQLLNIAGVGPIFGPILGALYGPVAFLWIVLGAIFAGAVHDYLTGMISIRNRGAHLPELAGKFLGKSMKHVVNAFSVLLLLLVGTVFVTAPATLLHNLTTNWLGLGVIVAAIFVYYIMATILPVDKIIGKVYPLFGALLLISAAGVGIGLIVTGAPIPEMNFTNMHPDNLPIFPLLFLTISCGALSGFHATQSPIISRTTENESQGRKIFYGMMIAEAIIAMIWAAAAMSLFSGNQLNEILAAGGPAAVVSEVSIRMLGAIGGTLAILGVIVLPITSGDTSFRGLRMIVADYFKIGQKKVLNRIWIIVPFFVLSFALTKIDFTLLWRYFSWANQSTAMIALWVGAMYLILAKKNYWIAFIPAVFITMASVTYILYAEIGFGLPINISYVVAAVITVVIIGLFYRSANKQMQKSIELDDGMDKVA</sequence>
<evidence type="ECO:0000259" key="8">
    <source>
        <dbReference type="Pfam" id="PF02554"/>
    </source>
</evidence>
<dbReference type="PANTHER" id="PTHR30252">
    <property type="entry name" value="INNER MEMBRANE PEPTIDE TRANSPORTER"/>
    <property type="match status" value="1"/>
</dbReference>
<gene>
    <name evidence="9" type="ORF">CFK40_17930</name>
</gene>
<keyword evidence="4 7" id="KW-0812">Transmembrane</keyword>
<evidence type="ECO:0000256" key="4">
    <source>
        <dbReference type="ARBA" id="ARBA00022692"/>
    </source>
</evidence>
<dbReference type="OrthoDB" id="9761224at2"/>
<feature type="domain" description="CstA N-terminal" evidence="8">
    <location>
        <begin position="163"/>
        <end position="288"/>
    </location>
</feature>